<proteinExistence type="predicted"/>
<protein>
    <submittedName>
        <fullName evidence="2">Uncharacterized protein</fullName>
    </submittedName>
</protein>
<keyword evidence="1" id="KW-0812">Transmembrane</keyword>
<dbReference type="EMBL" id="JARBJD010000031">
    <property type="protein sequence ID" value="KAK2959236.1"/>
    <property type="molecule type" value="Genomic_DNA"/>
</dbReference>
<feature type="transmembrane region" description="Helical" evidence="1">
    <location>
        <begin position="29"/>
        <end position="49"/>
    </location>
</feature>
<sequence>MEKAFTYKPEIVHTFQQQPRLADPKIAQLYSLCLFIPLLIVLVLNCRVGHKKMLPQSAKEFLYFFIFYGSIVATFAVFLGYWLDYYKLIPEIALSLCGVFVAAISGKLYFEERRNHVFELE</sequence>
<organism evidence="2 3">
    <name type="scientific">Blattamonas nauphoetae</name>
    <dbReference type="NCBI Taxonomy" id="2049346"/>
    <lineage>
        <taxon>Eukaryota</taxon>
        <taxon>Metamonada</taxon>
        <taxon>Preaxostyla</taxon>
        <taxon>Oxymonadida</taxon>
        <taxon>Blattamonas</taxon>
    </lineage>
</organism>
<feature type="transmembrane region" description="Helical" evidence="1">
    <location>
        <begin position="88"/>
        <end position="110"/>
    </location>
</feature>
<evidence type="ECO:0000313" key="2">
    <source>
        <dbReference type="EMBL" id="KAK2959236.1"/>
    </source>
</evidence>
<gene>
    <name evidence="2" type="ORF">BLNAU_5794</name>
</gene>
<dbReference type="Proteomes" id="UP001281761">
    <property type="component" value="Unassembled WGS sequence"/>
</dbReference>
<evidence type="ECO:0000313" key="3">
    <source>
        <dbReference type="Proteomes" id="UP001281761"/>
    </source>
</evidence>
<accession>A0ABQ9Y684</accession>
<keyword evidence="1" id="KW-1133">Transmembrane helix</keyword>
<keyword evidence="3" id="KW-1185">Reference proteome</keyword>
<feature type="transmembrane region" description="Helical" evidence="1">
    <location>
        <begin position="61"/>
        <end position="82"/>
    </location>
</feature>
<keyword evidence="1" id="KW-0472">Membrane</keyword>
<evidence type="ECO:0000256" key="1">
    <source>
        <dbReference type="SAM" id="Phobius"/>
    </source>
</evidence>
<comment type="caution">
    <text evidence="2">The sequence shown here is derived from an EMBL/GenBank/DDBJ whole genome shotgun (WGS) entry which is preliminary data.</text>
</comment>
<name>A0ABQ9Y684_9EUKA</name>
<reference evidence="2 3" key="1">
    <citation type="journal article" date="2022" name="bioRxiv">
        <title>Genomics of Preaxostyla Flagellates Illuminates Evolutionary Transitions and the Path Towards Mitochondrial Loss.</title>
        <authorList>
            <person name="Novak L.V.F."/>
            <person name="Treitli S.C."/>
            <person name="Pyrih J."/>
            <person name="Halakuc P."/>
            <person name="Pipaliya S.V."/>
            <person name="Vacek V."/>
            <person name="Brzon O."/>
            <person name="Soukal P."/>
            <person name="Eme L."/>
            <person name="Dacks J.B."/>
            <person name="Karnkowska A."/>
            <person name="Elias M."/>
            <person name="Hampl V."/>
        </authorList>
    </citation>
    <scope>NUCLEOTIDE SEQUENCE [LARGE SCALE GENOMIC DNA]</scope>
    <source>
        <strain evidence="2">NAU3</strain>
        <tissue evidence="2">Gut</tissue>
    </source>
</reference>